<evidence type="ECO:0000313" key="2">
    <source>
        <dbReference type="EMBL" id="APE42890.1"/>
    </source>
</evidence>
<dbReference type="STRING" id="1917485.BOO69_05230"/>
<organism evidence="2 3">
    <name type="scientific">Sulfitobacter alexandrii</name>
    <dbReference type="NCBI Taxonomy" id="1917485"/>
    <lineage>
        <taxon>Bacteria</taxon>
        <taxon>Pseudomonadati</taxon>
        <taxon>Pseudomonadota</taxon>
        <taxon>Alphaproteobacteria</taxon>
        <taxon>Rhodobacterales</taxon>
        <taxon>Roseobacteraceae</taxon>
        <taxon>Sulfitobacter</taxon>
    </lineage>
</organism>
<protein>
    <recommendedName>
        <fullName evidence="1">Metanogen output domain-containing protein</fullName>
    </recommendedName>
</protein>
<gene>
    <name evidence="2" type="ORF">BOO69_05230</name>
</gene>
<feature type="domain" description="Metanogen output" evidence="1">
    <location>
        <begin position="24"/>
        <end position="155"/>
    </location>
</feature>
<keyword evidence="3" id="KW-1185">Reference proteome</keyword>
<dbReference type="Proteomes" id="UP000181897">
    <property type="component" value="Chromosome"/>
</dbReference>
<dbReference type="KEGG" id="suam:BOO69_05230"/>
<dbReference type="EMBL" id="CP018076">
    <property type="protein sequence ID" value="APE42890.1"/>
    <property type="molecule type" value="Genomic_DNA"/>
</dbReference>
<accession>A0A1J0WEZ6</accession>
<proteinExistence type="predicted"/>
<name>A0A1J0WEZ6_9RHOB</name>
<dbReference type="OrthoDB" id="260231at2"/>
<reference evidence="2 3" key="1">
    <citation type="submission" date="2016-11" db="EMBL/GenBank/DDBJ databases">
        <title>Complete genome sequence of Sulfitobacter sp. AM1-D1, a toxic bacteria associated with marine dinoflagellate Alexandrium minutum in East China Sea.</title>
        <authorList>
            <person name="Yang Q."/>
            <person name="Zhang X."/>
            <person name="Tian X."/>
        </authorList>
    </citation>
    <scope>NUCLEOTIDE SEQUENCE [LARGE SCALE GENOMIC DNA]</scope>
    <source>
        <strain evidence="2 3">AM1-D1</strain>
    </source>
</reference>
<dbReference type="Pfam" id="PF18546">
    <property type="entry name" value="MetOD1"/>
    <property type="match status" value="1"/>
</dbReference>
<evidence type="ECO:0000259" key="1">
    <source>
        <dbReference type="Pfam" id="PF18546"/>
    </source>
</evidence>
<evidence type="ECO:0000313" key="3">
    <source>
        <dbReference type="Proteomes" id="UP000181897"/>
    </source>
</evidence>
<dbReference type="AlphaFoldDB" id="A0A1J0WEZ6"/>
<dbReference type="RefSeq" id="WP_071970954.1">
    <property type="nucleotide sequence ID" value="NZ_CP018076.1"/>
</dbReference>
<sequence>MTHDLPEPERAPAVEKDAFMRSVLRQLMGLLEQTIGESEAEAYVNYVGVSLGRIINADYRAAYAVQQLDTRQVAATLVDLKARLEGGFSIESIDAEKIVLVNTACPFGESVVGLPSICRMTANIFGHVTAENLGYARVTIDKSIARGDPGCRVIVRLVPPDHAPATGESEFFGSAV</sequence>
<dbReference type="InterPro" id="IPR041359">
    <property type="entry name" value="MetOD1"/>
</dbReference>